<keyword evidence="6" id="KW-0472">Membrane</keyword>
<evidence type="ECO:0000256" key="6">
    <source>
        <dbReference type="SAM" id="Phobius"/>
    </source>
</evidence>
<sequence length="447" mass="50895">MDMEMILIYVCMATFLAYLFLKPLFTRTTNKKNLPPSPWRLPVIGNLHQMSLYPHRCLHSLSLRYGPLMLLHFGSVPILVVSSADAARDVMKTHDIKFSNRPKTKTVDKLLKWGTEIGFSPYGEYWRKVKSICVMKLLSNKTVSSFENIREEEINVMMEKLEKASFLSSPVNLSEFLTTLTNDVLTRIVLGRKYSHEGGGYISQNVVRRFMELLGAFPIGDFIPVLAWIDRIRGLDSKVDHVLKEDMLFAGTVTTFTLIEWTMTELMRHPECMKKLQDEIRSVSTHNSYVSEKEVEKMNYLNLVIKEVLRVHPPAPMIPRQVSEDVELHGYDIAAGTQVLINVWAIQRETATWGPDAEEFRPERHLDLLVDFQGQNYNYIPFGSGRRGCPGIGFALALVGVTLANLVKRFEWRVHVETMGDDKPDLAEAVGADVCRKFPLVVCPSSV</sequence>
<accession>A0A6D2I1D1</accession>
<keyword evidence="5" id="KW-0503">Monooxygenase</keyword>
<dbReference type="PANTHER" id="PTHR47955">
    <property type="entry name" value="CYTOCHROME P450 FAMILY 71 PROTEIN"/>
    <property type="match status" value="1"/>
</dbReference>
<dbReference type="Gene3D" id="1.10.630.10">
    <property type="entry name" value="Cytochrome P450"/>
    <property type="match status" value="2"/>
</dbReference>
<dbReference type="GO" id="GO:0004497">
    <property type="term" value="F:monooxygenase activity"/>
    <property type="evidence" value="ECO:0007669"/>
    <property type="project" value="UniProtKB-KW"/>
</dbReference>
<dbReference type="InterPro" id="IPR017972">
    <property type="entry name" value="Cyt_P450_CS"/>
</dbReference>
<comment type="caution">
    <text evidence="7">The sequence shown here is derived from an EMBL/GenBank/DDBJ whole genome shotgun (WGS) entry which is preliminary data.</text>
</comment>
<keyword evidence="3 4" id="KW-0408">Iron</keyword>
<name>A0A6D2I1D1_9BRAS</name>
<feature type="binding site" description="axial binding residue" evidence="4">
    <location>
        <position position="389"/>
    </location>
    <ligand>
        <name>heme</name>
        <dbReference type="ChEBI" id="CHEBI:30413"/>
    </ligand>
    <ligandPart>
        <name>Fe</name>
        <dbReference type="ChEBI" id="CHEBI:18248"/>
    </ligandPart>
</feature>
<dbReference type="InterPro" id="IPR001128">
    <property type="entry name" value="Cyt_P450"/>
</dbReference>
<evidence type="ECO:0008006" key="9">
    <source>
        <dbReference type="Google" id="ProtNLM"/>
    </source>
</evidence>
<dbReference type="SUPFAM" id="SSF48264">
    <property type="entry name" value="Cytochrome P450"/>
    <property type="match status" value="1"/>
</dbReference>
<dbReference type="PANTHER" id="PTHR47955:SF15">
    <property type="entry name" value="CYTOCHROME P450 71A2-LIKE"/>
    <property type="match status" value="1"/>
</dbReference>
<evidence type="ECO:0000256" key="3">
    <source>
        <dbReference type="ARBA" id="ARBA00023004"/>
    </source>
</evidence>
<dbReference type="Proteomes" id="UP000467841">
    <property type="component" value="Unassembled WGS sequence"/>
</dbReference>
<gene>
    <name evidence="7" type="ORF">MERR_LOCUS10522</name>
</gene>
<proteinExistence type="inferred from homology"/>
<keyword evidence="6" id="KW-0812">Transmembrane</keyword>
<evidence type="ECO:0000256" key="1">
    <source>
        <dbReference type="ARBA" id="ARBA00010617"/>
    </source>
</evidence>
<evidence type="ECO:0000313" key="8">
    <source>
        <dbReference type="Proteomes" id="UP000467841"/>
    </source>
</evidence>
<dbReference type="InterPro" id="IPR002401">
    <property type="entry name" value="Cyt_P450_E_grp-I"/>
</dbReference>
<keyword evidence="6" id="KW-1133">Transmembrane helix</keyword>
<dbReference type="AlphaFoldDB" id="A0A6D2I1D1"/>
<organism evidence="7 8">
    <name type="scientific">Microthlaspi erraticum</name>
    <dbReference type="NCBI Taxonomy" id="1685480"/>
    <lineage>
        <taxon>Eukaryota</taxon>
        <taxon>Viridiplantae</taxon>
        <taxon>Streptophyta</taxon>
        <taxon>Embryophyta</taxon>
        <taxon>Tracheophyta</taxon>
        <taxon>Spermatophyta</taxon>
        <taxon>Magnoliopsida</taxon>
        <taxon>eudicotyledons</taxon>
        <taxon>Gunneridae</taxon>
        <taxon>Pentapetalae</taxon>
        <taxon>rosids</taxon>
        <taxon>malvids</taxon>
        <taxon>Brassicales</taxon>
        <taxon>Brassicaceae</taxon>
        <taxon>Coluteocarpeae</taxon>
        <taxon>Microthlaspi</taxon>
    </lineage>
</organism>
<evidence type="ECO:0000256" key="2">
    <source>
        <dbReference type="ARBA" id="ARBA00022723"/>
    </source>
</evidence>
<comment type="cofactor">
    <cofactor evidence="4">
        <name>heme</name>
        <dbReference type="ChEBI" id="CHEBI:30413"/>
    </cofactor>
</comment>
<dbReference type="EMBL" id="CACVBM020000777">
    <property type="protein sequence ID" value="CAA7023287.1"/>
    <property type="molecule type" value="Genomic_DNA"/>
</dbReference>
<evidence type="ECO:0000256" key="5">
    <source>
        <dbReference type="RuleBase" id="RU000461"/>
    </source>
</evidence>
<dbReference type="CDD" id="cd11072">
    <property type="entry name" value="CYP71-like"/>
    <property type="match status" value="1"/>
</dbReference>
<dbReference type="OrthoDB" id="1470350at2759"/>
<dbReference type="PRINTS" id="PR00463">
    <property type="entry name" value="EP450I"/>
</dbReference>
<keyword evidence="8" id="KW-1185">Reference proteome</keyword>
<feature type="transmembrane region" description="Helical" evidence="6">
    <location>
        <begin position="6"/>
        <end position="25"/>
    </location>
</feature>
<dbReference type="PRINTS" id="PR00385">
    <property type="entry name" value="P450"/>
</dbReference>
<evidence type="ECO:0000256" key="4">
    <source>
        <dbReference type="PIRSR" id="PIRSR602401-1"/>
    </source>
</evidence>
<dbReference type="GO" id="GO:0016705">
    <property type="term" value="F:oxidoreductase activity, acting on paired donors, with incorporation or reduction of molecular oxygen"/>
    <property type="evidence" value="ECO:0007669"/>
    <property type="project" value="InterPro"/>
</dbReference>
<reference evidence="7" key="1">
    <citation type="submission" date="2020-01" db="EMBL/GenBank/DDBJ databases">
        <authorList>
            <person name="Mishra B."/>
        </authorList>
    </citation>
    <scope>NUCLEOTIDE SEQUENCE [LARGE SCALE GENOMIC DNA]</scope>
</reference>
<comment type="similarity">
    <text evidence="1 5">Belongs to the cytochrome P450 family.</text>
</comment>
<dbReference type="InterPro" id="IPR036396">
    <property type="entry name" value="Cyt_P450_sf"/>
</dbReference>
<keyword evidence="2 4" id="KW-0479">Metal-binding</keyword>
<keyword evidence="4 5" id="KW-0349">Heme</keyword>
<dbReference type="GO" id="GO:0005506">
    <property type="term" value="F:iron ion binding"/>
    <property type="evidence" value="ECO:0007669"/>
    <property type="project" value="InterPro"/>
</dbReference>
<dbReference type="Pfam" id="PF00067">
    <property type="entry name" value="p450"/>
    <property type="match status" value="2"/>
</dbReference>
<evidence type="ECO:0000313" key="7">
    <source>
        <dbReference type="EMBL" id="CAA7023287.1"/>
    </source>
</evidence>
<protein>
    <recommendedName>
        <fullName evidence="9">Cytochrome P450</fullName>
    </recommendedName>
</protein>
<keyword evidence="5" id="KW-0560">Oxidoreductase</keyword>
<dbReference type="GO" id="GO:0020037">
    <property type="term" value="F:heme binding"/>
    <property type="evidence" value="ECO:0007669"/>
    <property type="project" value="InterPro"/>
</dbReference>
<dbReference type="PROSITE" id="PS00086">
    <property type="entry name" value="CYTOCHROME_P450"/>
    <property type="match status" value="1"/>
</dbReference>